<accession>A0A8J9VYP6</accession>
<gene>
    <name evidence="1" type="ORF">BINO364_LOCUS15684</name>
</gene>
<dbReference type="AlphaFoldDB" id="A0A8J9VYP6"/>
<protein>
    <submittedName>
        <fullName evidence="1">Uncharacterized protein</fullName>
    </submittedName>
</protein>
<feature type="non-terminal residue" evidence="1">
    <location>
        <position position="79"/>
    </location>
</feature>
<evidence type="ECO:0000313" key="2">
    <source>
        <dbReference type="Proteomes" id="UP000838878"/>
    </source>
</evidence>
<keyword evidence="2" id="KW-1185">Reference proteome</keyword>
<reference evidence="1" key="1">
    <citation type="submission" date="2021-12" db="EMBL/GenBank/DDBJ databases">
        <authorList>
            <person name="Martin H S."/>
        </authorList>
    </citation>
    <scope>NUCLEOTIDE SEQUENCE</scope>
</reference>
<dbReference type="EMBL" id="OV170228">
    <property type="protein sequence ID" value="CAH0730735.1"/>
    <property type="molecule type" value="Genomic_DNA"/>
</dbReference>
<evidence type="ECO:0000313" key="1">
    <source>
        <dbReference type="EMBL" id="CAH0730735.1"/>
    </source>
</evidence>
<dbReference type="Proteomes" id="UP000838878">
    <property type="component" value="Chromosome 8"/>
</dbReference>
<proteinExistence type="predicted"/>
<name>A0A8J9VYP6_9NEOP</name>
<sequence>MASPNSLRDPYASYINGLNKNYPLYIRRGNYCCIAISVEEPSGPLCPMEQQIKVTLRGRARSSFLPPFTLTLFERWKTS</sequence>
<organism evidence="1 2">
    <name type="scientific">Brenthis ino</name>
    <name type="common">lesser marbled fritillary</name>
    <dbReference type="NCBI Taxonomy" id="405034"/>
    <lineage>
        <taxon>Eukaryota</taxon>
        <taxon>Metazoa</taxon>
        <taxon>Ecdysozoa</taxon>
        <taxon>Arthropoda</taxon>
        <taxon>Hexapoda</taxon>
        <taxon>Insecta</taxon>
        <taxon>Pterygota</taxon>
        <taxon>Neoptera</taxon>
        <taxon>Endopterygota</taxon>
        <taxon>Lepidoptera</taxon>
        <taxon>Glossata</taxon>
        <taxon>Ditrysia</taxon>
        <taxon>Papilionoidea</taxon>
        <taxon>Nymphalidae</taxon>
        <taxon>Heliconiinae</taxon>
        <taxon>Argynnini</taxon>
        <taxon>Brenthis</taxon>
    </lineage>
</organism>